<dbReference type="PROSITE" id="PS51186">
    <property type="entry name" value="GNAT"/>
    <property type="match status" value="1"/>
</dbReference>
<name>A0A1I2FLI9_9BACT</name>
<feature type="domain" description="N-acetyltransferase" evidence="1">
    <location>
        <begin position="2"/>
        <end position="168"/>
    </location>
</feature>
<dbReference type="STRING" id="662367.SAMN05216167_12642"/>
<dbReference type="PANTHER" id="PTHR43617">
    <property type="entry name" value="L-AMINO ACID N-ACETYLTRANSFERASE"/>
    <property type="match status" value="1"/>
</dbReference>
<dbReference type="GO" id="GO:0016747">
    <property type="term" value="F:acyltransferase activity, transferring groups other than amino-acyl groups"/>
    <property type="evidence" value="ECO:0007669"/>
    <property type="project" value="InterPro"/>
</dbReference>
<dbReference type="Proteomes" id="UP000198598">
    <property type="component" value="Unassembled WGS sequence"/>
</dbReference>
<evidence type="ECO:0000259" key="1">
    <source>
        <dbReference type="PROSITE" id="PS51186"/>
    </source>
</evidence>
<keyword evidence="2" id="KW-0687">Ribonucleoprotein</keyword>
<dbReference type="Pfam" id="PF13673">
    <property type="entry name" value="Acetyltransf_10"/>
    <property type="match status" value="1"/>
</dbReference>
<dbReference type="InterPro" id="IPR016181">
    <property type="entry name" value="Acyl_CoA_acyltransferase"/>
</dbReference>
<dbReference type="SUPFAM" id="SSF55729">
    <property type="entry name" value="Acyl-CoA N-acyltransferases (Nat)"/>
    <property type="match status" value="1"/>
</dbReference>
<dbReference type="AlphaFoldDB" id="A0A1I2FLI9"/>
<sequence>MITVIQATDQELPIIRDIAYQTWPTTFGEILSPAQIRYMLDMMYSLDSLKRQISEQKHVFLLAQETDSKAYLGYVSYEFDYKSQSKTKIHKIYLLPASQGKGVGRLLIDKVAELAAEHRNSTVSLNVNRYNKAIQFYERMGFNVIDNETIDIGDGFLMEDFVMEKPLNVT</sequence>
<dbReference type="EMBL" id="FOLQ01000026">
    <property type="protein sequence ID" value="SFF05587.1"/>
    <property type="molecule type" value="Genomic_DNA"/>
</dbReference>
<keyword evidence="3" id="KW-1185">Reference proteome</keyword>
<dbReference type="Gene3D" id="3.40.630.30">
    <property type="match status" value="1"/>
</dbReference>
<dbReference type="RefSeq" id="WP_177236763.1">
    <property type="nucleotide sequence ID" value="NZ_FOLQ01000026.1"/>
</dbReference>
<dbReference type="GO" id="GO:0005840">
    <property type="term" value="C:ribosome"/>
    <property type="evidence" value="ECO:0007669"/>
    <property type="project" value="UniProtKB-KW"/>
</dbReference>
<dbReference type="InterPro" id="IPR050276">
    <property type="entry name" value="MshD_Acetyltransferase"/>
</dbReference>
<dbReference type="CDD" id="cd04301">
    <property type="entry name" value="NAT_SF"/>
    <property type="match status" value="1"/>
</dbReference>
<reference evidence="2 3" key="1">
    <citation type="submission" date="2016-10" db="EMBL/GenBank/DDBJ databases">
        <authorList>
            <person name="de Groot N.N."/>
        </authorList>
    </citation>
    <scope>NUCLEOTIDE SEQUENCE [LARGE SCALE GENOMIC DNA]</scope>
    <source>
        <strain evidence="2 3">DSM 26130</strain>
    </source>
</reference>
<accession>A0A1I2FLI9</accession>
<dbReference type="InterPro" id="IPR000182">
    <property type="entry name" value="GNAT_dom"/>
</dbReference>
<protein>
    <submittedName>
        <fullName evidence="2">Ribosomal protein S18 acetylase RimI</fullName>
    </submittedName>
</protein>
<organism evidence="2 3">
    <name type="scientific">Spirosoma endophyticum</name>
    <dbReference type="NCBI Taxonomy" id="662367"/>
    <lineage>
        <taxon>Bacteria</taxon>
        <taxon>Pseudomonadati</taxon>
        <taxon>Bacteroidota</taxon>
        <taxon>Cytophagia</taxon>
        <taxon>Cytophagales</taxon>
        <taxon>Cytophagaceae</taxon>
        <taxon>Spirosoma</taxon>
    </lineage>
</organism>
<keyword evidence="2" id="KW-0689">Ribosomal protein</keyword>
<evidence type="ECO:0000313" key="3">
    <source>
        <dbReference type="Proteomes" id="UP000198598"/>
    </source>
</evidence>
<evidence type="ECO:0000313" key="2">
    <source>
        <dbReference type="EMBL" id="SFF05587.1"/>
    </source>
</evidence>
<gene>
    <name evidence="2" type="ORF">SAMN05216167_12642</name>
</gene>
<proteinExistence type="predicted"/>